<evidence type="ECO:0000313" key="6">
    <source>
        <dbReference type="Proteomes" id="UP000439903"/>
    </source>
</evidence>
<dbReference type="Gene3D" id="3.90.1420.10">
    <property type="entry name" value="Rubisco LSMT, substrate-binding domain"/>
    <property type="match status" value="1"/>
</dbReference>
<evidence type="ECO:0000259" key="4">
    <source>
        <dbReference type="PROSITE" id="PS50280"/>
    </source>
</evidence>
<dbReference type="OrthoDB" id="341421at2759"/>
<dbReference type="Pfam" id="PF09273">
    <property type="entry name" value="Rubis-subs-bind"/>
    <property type="match status" value="1"/>
</dbReference>
<dbReference type="SUPFAM" id="SSF82199">
    <property type="entry name" value="SET domain"/>
    <property type="match status" value="1"/>
</dbReference>
<evidence type="ECO:0000256" key="1">
    <source>
        <dbReference type="ARBA" id="ARBA00022603"/>
    </source>
</evidence>
<dbReference type="PANTHER" id="PTHR13271">
    <property type="entry name" value="UNCHARACTERIZED PUTATIVE METHYLTRANSFERASE"/>
    <property type="match status" value="1"/>
</dbReference>
<dbReference type="Gene3D" id="3.90.1410.10">
    <property type="entry name" value="set domain protein methyltransferase, domain 1"/>
    <property type="match status" value="1"/>
</dbReference>
<keyword evidence="3" id="KW-0949">S-adenosyl-L-methionine</keyword>
<keyword evidence="1" id="KW-0489">Methyltransferase</keyword>
<organism evidence="5 6">
    <name type="scientific">Gigaspora margarita</name>
    <dbReference type="NCBI Taxonomy" id="4874"/>
    <lineage>
        <taxon>Eukaryota</taxon>
        <taxon>Fungi</taxon>
        <taxon>Fungi incertae sedis</taxon>
        <taxon>Mucoromycota</taxon>
        <taxon>Glomeromycotina</taxon>
        <taxon>Glomeromycetes</taxon>
        <taxon>Diversisporales</taxon>
        <taxon>Gigasporaceae</taxon>
        <taxon>Gigaspora</taxon>
    </lineage>
</organism>
<protein>
    <submittedName>
        <fullName evidence="5">SET domain-containing protein</fullName>
    </submittedName>
</protein>
<evidence type="ECO:0000256" key="2">
    <source>
        <dbReference type="ARBA" id="ARBA00022679"/>
    </source>
</evidence>
<dbReference type="CDD" id="cd19177">
    <property type="entry name" value="SET_SETD4"/>
    <property type="match status" value="1"/>
</dbReference>
<proteinExistence type="predicted"/>
<keyword evidence="2" id="KW-0808">Transferase</keyword>
<reference evidence="5 6" key="1">
    <citation type="journal article" date="2019" name="Environ. Microbiol.">
        <title>At the nexus of three kingdoms: the genome of the mycorrhizal fungus Gigaspora margarita provides insights into plant, endobacterial and fungal interactions.</title>
        <authorList>
            <person name="Venice F."/>
            <person name="Ghignone S."/>
            <person name="Salvioli di Fossalunga A."/>
            <person name="Amselem J."/>
            <person name="Novero M."/>
            <person name="Xianan X."/>
            <person name="Sedzielewska Toro K."/>
            <person name="Morin E."/>
            <person name="Lipzen A."/>
            <person name="Grigoriev I.V."/>
            <person name="Henrissat B."/>
            <person name="Martin F.M."/>
            <person name="Bonfante P."/>
        </authorList>
    </citation>
    <scope>NUCLEOTIDE SEQUENCE [LARGE SCALE GENOMIC DNA]</scope>
    <source>
        <strain evidence="5 6">BEG34</strain>
    </source>
</reference>
<dbReference type="InterPro" id="IPR036464">
    <property type="entry name" value="Rubisco_LSMT_subst-bd_sf"/>
</dbReference>
<evidence type="ECO:0000313" key="5">
    <source>
        <dbReference type="EMBL" id="KAF0360963.1"/>
    </source>
</evidence>
<name>A0A8H3WVL8_GIGMA</name>
<sequence>MCYTLKSSPRKSRLGRTFRKRLNRQNRFDSGKSLPSVIKDIEWIIFRDWLKQTGFPKTKLTLAEFNGTGRGMMATKDIVIGEILISVPLRLIITPKSLSSTMLSNHISCITDSKLTAHQSLALYLILERHKNTKSSIYPYIQMLPKNFDTVPICLDLELLEFLPNNLKEDVKSQKLKFEKDFSSVCRFLKKQLNSDINITYNEFLWSWLCVNTRCIYFEPFKSINCDVSENIAIAPMLDFLNHNFDVKMKGEFNRVTQCYEITTFTPWKKGQQVFINYGPHDNFKLLLDYGFTIPNNPFNYILLDDEFFKLNNEVENFVSKKLNLLMKNGFYGDYALHASQISFRLLTALRLHFLRPINDISSQETQHLITKWQNTISGKYEIVSYENEIEVYEWIDSVCKELIKKCDLMLEKVNNTNSIPSGSLENLKLLWNESKNILTSVIILIQDSKNM</sequence>
<gene>
    <name evidence="5" type="ORF">F8M41_014234</name>
</gene>
<dbReference type="GO" id="GO:0016279">
    <property type="term" value="F:protein-lysine N-methyltransferase activity"/>
    <property type="evidence" value="ECO:0007669"/>
    <property type="project" value="InterPro"/>
</dbReference>
<evidence type="ECO:0000256" key="3">
    <source>
        <dbReference type="ARBA" id="ARBA00022691"/>
    </source>
</evidence>
<keyword evidence="6" id="KW-1185">Reference proteome</keyword>
<dbReference type="InterPro" id="IPR001214">
    <property type="entry name" value="SET_dom"/>
</dbReference>
<dbReference type="InterPro" id="IPR046341">
    <property type="entry name" value="SET_dom_sf"/>
</dbReference>
<accession>A0A8H3WVL8</accession>
<dbReference type="PROSITE" id="PS50280">
    <property type="entry name" value="SET"/>
    <property type="match status" value="1"/>
</dbReference>
<dbReference type="PANTHER" id="PTHR13271:SF151">
    <property type="entry name" value="SET DOMAIN-CONTAINING PROTEIN 4"/>
    <property type="match status" value="1"/>
</dbReference>
<dbReference type="InterPro" id="IPR015353">
    <property type="entry name" value="Rubisco_LSMT_subst-bd"/>
</dbReference>
<dbReference type="GO" id="GO:0032259">
    <property type="term" value="P:methylation"/>
    <property type="evidence" value="ECO:0007669"/>
    <property type="project" value="UniProtKB-KW"/>
</dbReference>
<dbReference type="AlphaFoldDB" id="A0A8H3WVL8"/>
<comment type="caution">
    <text evidence="5">The sequence shown here is derived from an EMBL/GenBank/DDBJ whole genome shotgun (WGS) entry which is preliminary data.</text>
</comment>
<dbReference type="Proteomes" id="UP000439903">
    <property type="component" value="Unassembled WGS sequence"/>
</dbReference>
<dbReference type="InterPro" id="IPR044429">
    <property type="entry name" value="SETD4_SET"/>
</dbReference>
<feature type="domain" description="SET" evidence="4">
    <location>
        <begin position="58"/>
        <end position="279"/>
    </location>
</feature>
<dbReference type="InterPro" id="IPR050600">
    <property type="entry name" value="SETD3_SETD6_MTase"/>
</dbReference>
<dbReference type="EMBL" id="WTPW01002904">
    <property type="protein sequence ID" value="KAF0360963.1"/>
    <property type="molecule type" value="Genomic_DNA"/>
</dbReference>
<dbReference type="Pfam" id="PF00856">
    <property type="entry name" value="SET"/>
    <property type="match status" value="1"/>
</dbReference>